<feature type="non-terminal residue" evidence="2">
    <location>
        <position position="555"/>
    </location>
</feature>
<dbReference type="InterPro" id="IPR056726">
    <property type="entry name" value="DUF7824"/>
</dbReference>
<comment type="caution">
    <text evidence="2">The sequence shown here is derived from an EMBL/GenBank/DDBJ whole genome shotgun (WGS) entry which is preliminary data.</text>
</comment>
<organism evidence="2 3">
    <name type="scientific">Arachnia propionica</name>
    <dbReference type="NCBI Taxonomy" id="1750"/>
    <lineage>
        <taxon>Bacteria</taxon>
        <taxon>Bacillati</taxon>
        <taxon>Actinomycetota</taxon>
        <taxon>Actinomycetes</taxon>
        <taxon>Propionibacteriales</taxon>
        <taxon>Propionibacteriaceae</taxon>
        <taxon>Arachnia</taxon>
    </lineage>
</organism>
<evidence type="ECO:0000259" key="1">
    <source>
        <dbReference type="Pfam" id="PF25148"/>
    </source>
</evidence>
<protein>
    <recommendedName>
        <fullName evidence="1">DUF7824 domain-containing protein</fullName>
    </recommendedName>
</protein>
<accession>A0A3P1WJV3</accession>
<gene>
    <name evidence="2" type="ORF">EII35_15375</name>
</gene>
<dbReference type="AlphaFoldDB" id="A0A3P1WJV3"/>
<feature type="domain" description="DUF7824" evidence="1">
    <location>
        <begin position="484"/>
        <end position="549"/>
    </location>
</feature>
<dbReference type="EMBL" id="RQYT01000096">
    <property type="protein sequence ID" value="RRD46909.1"/>
    <property type="molecule type" value="Genomic_DNA"/>
</dbReference>
<dbReference type="OrthoDB" id="3245799at2"/>
<name>A0A3P1WJV3_9ACTN</name>
<dbReference type="Proteomes" id="UP000280935">
    <property type="component" value="Unassembled WGS sequence"/>
</dbReference>
<evidence type="ECO:0000313" key="2">
    <source>
        <dbReference type="EMBL" id="RRD46909.1"/>
    </source>
</evidence>
<sequence>MTIDIPNLIRTSQNAEDLVSRLEALSDADRTALSKQAPKSLTQWRKELDPGKVTPSAVWLDEDGEAAGEAFTQEDFEAHNTRLRVAARLVLAAGALEVPAAKVAALFTLETVYYLHADGGIDPFVRLATARGPKWTATLIVGVLRNRQLARATHPLVSRLVGAVDIPIPDSRPYLNRATSTMPTPGTRWQEHFLAACVTPGTFNTPSYDREKYVAEIREAAATLRRSEPTDDAALLDGLLGVIERGERPTIQRQALAWIEGLDLDPATQPERMLGALDVADAHVVAAFTRALLGTEIDDEALTRIALAILPRKEKGLKHDVLKRLGQLTTPSAELVDLVTELAHSTDTTTAKLASTLCESWGNAPTPETGTRGLWQEPSLPDPEPFPGLDQLVLAEPDLLALIQDIRYDSRNPELEERLLAVLVATASKRGPEVVVTACRSIDPHDAGSALTQLLGTLGNGTIVVGTEPPSPTQDGDSLSFLGSQRMRGVLHRLGELPVLLSTPSTSRWEVTAADLRRRIERYRRDGIALEPADLAVALGRCDRDRCDELADIDA</sequence>
<proteinExistence type="predicted"/>
<evidence type="ECO:0000313" key="3">
    <source>
        <dbReference type="Proteomes" id="UP000280935"/>
    </source>
</evidence>
<reference evidence="2 3" key="1">
    <citation type="submission" date="2018-11" db="EMBL/GenBank/DDBJ databases">
        <title>Genomes From Bacteria Associated with the Canine Oral Cavity: a Test Case for Automated Genome-Based Taxonomic Assignment.</title>
        <authorList>
            <person name="Coil D.A."/>
            <person name="Jospin G."/>
            <person name="Darling A.E."/>
            <person name="Wallis C."/>
            <person name="Davis I.J."/>
            <person name="Harris S."/>
            <person name="Eisen J.A."/>
            <person name="Holcombe L.J."/>
            <person name="O'Flynn C."/>
        </authorList>
    </citation>
    <scope>NUCLEOTIDE SEQUENCE [LARGE SCALE GENOMIC DNA]</scope>
    <source>
        <strain evidence="2 3">OH2822_COT-296</strain>
    </source>
</reference>
<dbReference type="Pfam" id="PF25148">
    <property type="entry name" value="DUF7824"/>
    <property type="match status" value="1"/>
</dbReference>
<dbReference type="RefSeq" id="WP_148098962.1">
    <property type="nucleotide sequence ID" value="NZ_RQYT01000096.1"/>
</dbReference>